<accession>A0A918XTX9</accession>
<dbReference type="RefSeq" id="WP_189990882.1">
    <property type="nucleotide sequence ID" value="NZ_BMZS01000006.1"/>
</dbReference>
<organism evidence="1 2">
    <name type="scientific">Thalassobaculum fulvum</name>
    <dbReference type="NCBI Taxonomy" id="1633335"/>
    <lineage>
        <taxon>Bacteria</taxon>
        <taxon>Pseudomonadati</taxon>
        <taxon>Pseudomonadota</taxon>
        <taxon>Alphaproteobacteria</taxon>
        <taxon>Rhodospirillales</taxon>
        <taxon>Thalassobaculaceae</taxon>
        <taxon>Thalassobaculum</taxon>
    </lineage>
</organism>
<comment type="caution">
    <text evidence="1">The sequence shown here is derived from an EMBL/GenBank/DDBJ whole genome shotgun (WGS) entry which is preliminary data.</text>
</comment>
<reference evidence="1" key="2">
    <citation type="submission" date="2020-09" db="EMBL/GenBank/DDBJ databases">
        <authorList>
            <person name="Sun Q."/>
            <person name="Kim S."/>
        </authorList>
    </citation>
    <scope>NUCLEOTIDE SEQUENCE</scope>
    <source>
        <strain evidence="1">KCTC 42651</strain>
    </source>
</reference>
<dbReference type="Proteomes" id="UP000630353">
    <property type="component" value="Unassembled WGS sequence"/>
</dbReference>
<evidence type="ECO:0000313" key="2">
    <source>
        <dbReference type="Proteomes" id="UP000630353"/>
    </source>
</evidence>
<reference evidence="1" key="1">
    <citation type="journal article" date="2014" name="Int. J. Syst. Evol. Microbiol.">
        <title>Complete genome sequence of Corynebacterium casei LMG S-19264T (=DSM 44701T), isolated from a smear-ripened cheese.</title>
        <authorList>
            <consortium name="US DOE Joint Genome Institute (JGI-PGF)"/>
            <person name="Walter F."/>
            <person name="Albersmeier A."/>
            <person name="Kalinowski J."/>
            <person name="Ruckert C."/>
        </authorList>
    </citation>
    <scope>NUCLEOTIDE SEQUENCE</scope>
    <source>
        <strain evidence="1">KCTC 42651</strain>
    </source>
</reference>
<proteinExistence type="predicted"/>
<dbReference type="EMBL" id="BMZS01000006">
    <property type="protein sequence ID" value="GHD53142.1"/>
    <property type="molecule type" value="Genomic_DNA"/>
</dbReference>
<name>A0A918XTX9_9PROT</name>
<sequence>MSGDGDLAAVLRGFLHARGPSLGVDLVSHTGENVLTLARVLGTDPAVGRRALRTSYLRIDADSPGCARISPSFLRKFISFTLFGLEGAAQDGAALDAAFAALVDKHRTISRRKRELAQDLVRELHDLCAAELTGDFAVLICGDVVYDLAHDARRREHSTGIPVRGSDIDLVILLDEPDLHLKDRLETELLKHKYFWLRHPTIQEELDFIIKTPGDVRRQAGLETVKDKIAVKVMMESRVLFEAGDIARRCAAIVQDPGVRGWFDEAEREARTRHEQLEADVYAGLVTDLSAEDRSIFFSAELDELGEFCESRHALTALKP</sequence>
<dbReference type="AlphaFoldDB" id="A0A918XTX9"/>
<evidence type="ECO:0000313" key="1">
    <source>
        <dbReference type="EMBL" id="GHD53142.1"/>
    </source>
</evidence>
<keyword evidence="2" id="KW-1185">Reference proteome</keyword>
<protein>
    <submittedName>
        <fullName evidence="1">Uncharacterized protein</fullName>
    </submittedName>
</protein>
<gene>
    <name evidence="1" type="ORF">GCM10017083_29490</name>
</gene>